<evidence type="ECO:0000256" key="1">
    <source>
        <dbReference type="ARBA" id="ARBA00005254"/>
    </source>
</evidence>
<keyword evidence="2 3" id="KW-0456">Lyase</keyword>
<evidence type="ECO:0000313" key="4">
    <source>
        <dbReference type="Proteomes" id="UP000319342"/>
    </source>
</evidence>
<dbReference type="PANTHER" id="PTHR11941:SF54">
    <property type="entry name" value="ENOYL-COA HYDRATASE, MITOCHONDRIAL"/>
    <property type="match status" value="1"/>
</dbReference>
<name>A0A518CYD4_9BACT</name>
<dbReference type="PANTHER" id="PTHR11941">
    <property type="entry name" value="ENOYL-COA HYDRATASE-RELATED"/>
    <property type="match status" value="1"/>
</dbReference>
<comment type="similarity">
    <text evidence="1">Belongs to the enoyl-CoA hydratase/isomerase family.</text>
</comment>
<dbReference type="SUPFAM" id="SSF52096">
    <property type="entry name" value="ClpP/crotonase"/>
    <property type="match status" value="1"/>
</dbReference>
<dbReference type="GO" id="GO:0004300">
    <property type="term" value="F:enoyl-CoA hydratase activity"/>
    <property type="evidence" value="ECO:0007669"/>
    <property type="project" value="UniProtKB-EC"/>
</dbReference>
<dbReference type="InterPro" id="IPR014748">
    <property type="entry name" value="Enoyl-CoA_hydra_C"/>
</dbReference>
<dbReference type="CDD" id="cd06558">
    <property type="entry name" value="crotonase-like"/>
    <property type="match status" value="1"/>
</dbReference>
<dbReference type="AlphaFoldDB" id="A0A518CYD4"/>
<organism evidence="3 4">
    <name type="scientific">Rohdeia mirabilis</name>
    <dbReference type="NCBI Taxonomy" id="2528008"/>
    <lineage>
        <taxon>Bacteria</taxon>
        <taxon>Pseudomonadati</taxon>
        <taxon>Planctomycetota</taxon>
        <taxon>Planctomycetia</taxon>
        <taxon>Planctomycetia incertae sedis</taxon>
        <taxon>Rohdeia</taxon>
    </lineage>
</organism>
<dbReference type="InterPro" id="IPR001753">
    <property type="entry name" value="Enoyl-CoA_hydra/iso"/>
</dbReference>
<dbReference type="Gene3D" id="1.10.12.10">
    <property type="entry name" value="Lyase 2-enoyl-coa Hydratase, Chain A, domain 2"/>
    <property type="match status" value="1"/>
</dbReference>
<evidence type="ECO:0000313" key="3">
    <source>
        <dbReference type="EMBL" id="QDU84240.1"/>
    </source>
</evidence>
<dbReference type="OrthoDB" id="370015at2"/>
<dbReference type="EC" id="4.2.1.17" evidence="3"/>
<protein>
    <submittedName>
        <fullName evidence="3">Putative enoyl-CoA hydratase echA8</fullName>
        <ecNumber evidence="3">4.2.1.17</ecNumber>
    </submittedName>
</protein>
<dbReference type="Pfam" id="PF00378">
    <property type="entry name" value="ECH_1"/>
    <property type="match status" value="1"/>
</dbReference>
<dbReference type="EMBL" id="CP036290">
    <property type="protein sequence ID" value="QDU84240.1"/>
    <property type="molecule type" value="Genomic_DNA"/>
</dbReference>
<dbReference type="Proteomes" id="UP000319342">
    <property type="component" value="Chromosome"/>
</dbReference>
<sequence length="260" mass="27718">MTYENITLEKKGAVALLTINRPKVMNALNDATVGELAHAFDAVGEDDDVRALVITGSGDKAFIAGADINELARMNPLGAKALAFKGQQTLTRLEHLGKPSIAMINGFALGGGCELALACTLRTMSTKARIGLPEVSLGIIPGYGGTQRLARIAGPGVAREWVLTGDMFDATEAHRVGVANRIFEPEQLEEGTMKMVNTILGRAPVAVRLAMDTIRRGTNMSQAEGELIETDMFGLAATTEDMKEGMAAFLEKRPAQFKNA</sequence>
<gene>
    <name evidence="3" type="primary">echA8_1</name>
    <name evidence="3" type="ORF">Pla163_13470</name>
</gene>
<dbReference type="InterPro" id="IPR029045">
    <property type="entry name" value="ClpP/crotonase-like_dom_sf"/>
</dbReference>
<reference evidence="3 4" key="1">
    <citation type="submission" date="2019-02" db="EMBL/GenBank/DDBJ databases">
        <title>Deep-cultivation of Planctomycetes and their phenomic and genomic characterization uncovers novel biology.</title>
        <authorList>
            <person name="Wiegand S."/>
            <person name="Jogler M."/>
            <person name="Boedeker C."/>
            <person name="Pinto D."/>
            <person name="Vollmers J."/>
            <person name="Rivas-Marin E."/>
            <person name="Kohn T."/>
            <person name="Peeters S.H."/>
            <person name="Heuer A."/>
            <person name="Rast P."/>
            <person name="Oberbeckmann S."/>
            <person name="Bunk B."/>
            <person name="Jeske O."/>
            <person name="Meyerdierks A."/>
            <person name="Storesund J.E."/>
            <person name="Kallscheuer N."/>
            <person name="Luecker S."/>
            <person name="Lage O.M."/>
            <person name="Pohl T."/>
            <person name="Merkel B.J."/>
            <person name="Hornburger P."/>
            <person name="Mueller R.-W."/>
            <person name="Bruemmer F."/>
            <person name="Labrenz M."/>
            <person name="Spormann A.M."/>
            <person name="Op den Camp H."/>
            <person name="Overmann J."/>
            <person name="Amann R."/>
            <person name="Jetten M.S.M."/>
            <person name="Mascher T."/>
            <person name="Medema M.H."/>
            <person name="Devos D.P."/>
            <person name="Kaster A.-K."/>
            <person name="Ovreas L."/>
            <person name="Rohde M."/>
            <person name="Galperin M.Y."/>
            <person name="Jogler C."/>
        </authorList>
    </citation>
    <scope>NUCLEOTIDE SEQUENCE [LARGE SCALE GENOMIC DNA]</scope>
    <source>
        <strain evidence="3 4">Pla163</strain>
    </source>
</reference>
<proteinExistence type="inferred from homology"/>
<dbReference type="Gene3D" id="3.90.226.10">
    <property type="entry name" value="2-enoyl-CoA Hydratase, Chain A, domain 1"/>
    <property type="match status" value="1"/>
</dbReference>
<keyword evidence="4" id="KW-1185">Reference proteome</keyword>
<accession>A0A518CYD4</accession>
<dbReference type="FunFam" id="3.90.226.10:FF:000009">
    <property type="entry name" value="Carnitinyl-CoA dehydratase"/>
    <property type="match status" value="1"/>
</dbReference>
<evidence type="ECO:0000256" key="2">
    <source>
        <dbReference type="ARBA" id="ARBA00023239"/>
    </source>
</evidence>
<dbReference type="GO" id="GO:0006635">
    <property type="term" value="P:fatty acid beta-oxidation"/>
    <property type="evidence" value="ECO:0007669"/>
    <property type="project" value="TreeGrafter"/>
</dbReference>
<dbReference type="FunFam" id="1.10.12.10:FF:000001">
    <property type="entry name" value="Probable enoyl-CoA hydratase, mitochondrial"/>
    <property type="match status" value="1"/>
</dbReference>
<dbReference type="RefSeq" id="WP_145185432.1">
    <property type="nucleotide sequence ID" value="NZ_CP036290.1"/>
</dbReference>